<organism evidence="19 20">
    <name type="scientific">Cutaneotrichosporon oleaginosum</name>
    <dbReference type="NCBI Taxonomy" id="879819"/>
    <lineage>
        <taxon>Eukaryota</taxon>
        <taxon>Fungi</taxon>
        <taxon>Dikarya</taxon>
        <taxon>Basidiomycota</taxon>
        <taxon>Agaricomycotina</taxon>
        <taxon>Tremellomycetes</taxon>
        <taxon>Trichosporonales</taxon>
        <taxon>Trichosporonaceae</taxon>
        <taxon>Cutaneotrichosporon</taxon>
    </lineage>
</organism>
<proteinExistence type="inferred from homology"/>
<dbReference type="SUPFAM" id="SSF52833">
    <property type="entry name" value="Thioredoxin-like"/>
    <property type="match status" value="1"/>
</dbReference>
<feature type="binding site" evidence="15">
    <location>
        <position position="80"/>
    </location>
    <ligand>
        <name>glutathione</name>
        <dbReference type="ChEBI" id="CHEBI:57925"/>
    </ligand>
</feature>
<evidence type="ECO:0000313" key="19">
    <source>
        <dbReference type="EMBL" id="KLT39060.1"/>
    </source>
</evidence>
<dbReference type="PROSITE" id="PS50405">
    <property type="entry name" value="GST_CTER"/>
    <property type="match status" value="1"/>
</dbReference>
<feature type="site" description="Lowers pKa of active site Cys" evidence="16">
    <location>
        <position position="304"/>
    </location>
</feature>
<evidence type="ECO:0000256" key="8">
    <source>
        <dbReference type="ARBA" id="ARBA00023316"/>
    </source>
</evidence>
<dbReference type="GeneID" id="28986209"/>
<evidence type="ECO:0000256" key="13">
    <source>
        <dbReference type="ARBA" id="ARBA00070045"/>
    </source>
</evidence>
<evidence type="ECO:0000259" key="18">
    <source>
        <dbReference type="PROSITE" id="PS50405"/>
    </source>
</evidence>
<evidence type="ECO:0000256" key="15">
    <source>
        <dbReference type="PIRSR" id="PIRSR015753-2"/>
    </source>
</evidence>
<evidence type="ECO:0000256" key="17">
    <source>
        <dbReference type="SAM" id="MobiDB-lite"/>
    </source>
</evidence>
<dbReference type="SFLD" id="SFLDG01148">
    <property type="entry name" value="Xi_(cytGST)"/>
    <property type="match status" value="1"/>
</dbReference>
<dbReference type="SUPFAM" id="SSF47616">
    <property type="entry name" value="GST C-terminal domain-like"/>
    <property type="match status" value="1"/>
</dbReference>
<dbReference type="GO" id="GO:0071555">
    <property type="term" value="P:cell wall organization"/>
    <property type="evidence" value="ECO:0007669"/>
    <property type="project" value="UniProtKB-KW"/>
</dbReference>
<dbReference type="EC" id="2.5.1.18" evidence="4"/>
<dbReference type="SFLD" id="SFLDS00019">
    <property type="entry name" value="Glutathione_Transferase_(cytos"/>
    <property type="match status" value="1"/>
</dbReference>
<dbReference type="FunFam" id="3.40.30.10:FF:000162">
    <property type="entry name" value="Glutathione S-transferase Gst3"/>
    <property type="match status" value="1"/>
</dbReference>
<keyword evidence="5" id="KW-0963">Cytoplasm</keyword>
<dbReference type="Gene3D" id="3.40.30.10">
    <property type="entry name" value="Glutaredoxin"/>
    <property type="match status" value="1"/>
</dbReference>
<keyword evidence="20" id="KW-1185">Reference proteome</keyword>
<dbReference type="PIRSF" id="PIRSF015753">
    <property type="entry name" value="GST"/>
    <property type="match status" value="1"/>
</dbReference>
<dbReference type="InterPro" id="IPR036249">
    <property type="entry name" value="Thioredoxin-like_sf"/>
</dbReference>
<evidence type="ECO:0000256" key="1">
    <source>
        <dbReference type="ARBA" id="ARBA00004496"/>
    </source>
</evidence>
<feature type="active site" description="Proton donor/acceptor" evidence="14">
    <location>
        <position position="200"/>
    </location>
</feature>
<dbReference type="OrthoDB" id="2309723at2759"/>
<evidence type="ECO:0000256" key="16">
    <source>
        <dbReference type="PIRSR" id="PIRSR015753-3"/>
    </source>
</evidence>
<dbReference type="GO" id="GO:0004364">
    <property type="term" value="F:glutathione transferase activity"/>
    <property type="evidence" value="ECO:0007669"/>
    <property type="project" value="UniProtKB-EC"/>
</dbReference>
<dbReference type="InterPro" id="IPR016639">
    <property type="entry name" value="GST_Omega/GSH"/>
</dbReference>
<evidence type="ECO:0000256" key="10">
    <source>
        <dbReference type="ARBA" id="ARBA00047960"/>
    </source>
</evidence>
<dbReference type="GO" id="GO:0045174">
    <property type="term" value="F:glutathione dehydrogenase (ascorbate) activity"/>
    <property type="evidence" value="ECO:0007669"/>
    <property type="project" value="UniProtKB-EC"/>
</dbReference>
<evidence type="ECO:0000256" key="7">
    <source>
        <dbReference type="ARBA" id="ARBA00023002"/>
    </source>
</evidence>
<dbReference type="AlphaFoldDB" id="A0A0J0XD98"/>
<sequence>MGVTDWSNPKGDGSFKRQVSAFRDHIEKGGKFPPEKGRYHLYVSYACPWAHRALIVRQLKGLEDFIDVSVVHPHLLEGGWHFVPASKENETPGAWTDQNNYTFPGATIDHLFKYDNLSDVYFKAEPNYDARYTVPVIFDKKEGTIVSNESSEIIRDFTQVFDDLLPEGKGKDLDLYPEELRGEIDALNEWVYDGINNGVYKSGFASTQEAYDKAVKVLAESLDRVEGVLADGREFLVGGRLTEADVRLFTTIVRYDPVYYVHFKCNWGMIRHDYPHLHRWVRNLYWNYPAFKDTTHFDHIRSHYFYSHKQINPFRIVPYGPNVDIEPLDNDSKRKAEGEGGNVAKAAKK</sequence>
<dbReference type="CDD" id="cd03190">
    <property type="entry name" value="GST_C_Omega_like"/>
    <property type="match status" value="1"/>
</dbReference>
<comment type="catalytic activity">
    <reaction evidence="11">
        <text>L-dehydroascorbate + 2 glutathione = glutathione disulfide + L-ascorbate</text>
        <dbReference type="Rhea" id="RHEA:24424"/>
        <dbReference type="ChEBI" id="CHEBI:38290"/>
        <dbReference type="ChEBI" id="CHEBI:57925"/>
        <dbReference type="ChEBI" id="CHEBI:58297"/>
        <dbReference type="ChEBI" id="CHEBI:58539"/>
        <dbReference type="EC" id="1.8.5.1"/>
    </reaction>
</comment>
<evidence type="ECO:0000313" key="20">
    <source>
        <dbReference type="Proteomes" id="UP000053611"/>
    </source>
</evidence>
<dbReference type="SFLD" id="SFLDG01206">
    <property type="entry name" value="Xi.1"/>
    <property type="match status" value="1"/>
</dbReference>
<keyword evidence="6" id="KW-0808">Transferase</keyword>
<reference evidence="19 20" key="1">
    <citation type="submission" date="2015-03" db="EMBL/GenBank/DDBJ databases">
        <title>Genomics and transcriptomics of the oil-accumulating basidiomycete yeast T. oleaginosus allow insights into substrate utilization and the diverse evolutionary trajectories of mating systems in fungi.</title>
        <authorList>
            <consortium name="DOE Joint Genome Institute"/>
            <person name="Kourist R."/>
            <person name="Kracht O."/>
            <person name="Bracharz F."/>
            <person name="Lipzen A."/>
            <person name="Nolan M."/>
            <person name="Ohm R."/>
            <person name="Grigoriev I."/>
            <person name="Sun S."/>
            <person name="Heitman J."/>
            <person name="Bruck T."/>
            <person name="Nowrousian M."/>
        </authorList>
    </citation>
    <scope>NUCLEOTIDE SEQUENCE [LARGE SCALE GENOMIC DNA]</scope>
    <source>
        <strain evidence="19 20">IBC0246</strain>
    </source>
</reference>
<dbReference type="InterPro" id="IPR040079">
    <property type="entry name" value="Glutathione_S-Trfase"/>
</dbReference>
<evidence type="ECO:0000256" key="12">
    <source>
        <dbReference type="ARBA" id="ARBA00055859"/>
    </source>
</evidence>
<evidence type="ECO:0000256" key="11">
    <source>
        <dbReference type="ARBA" id="ARBA00049544"/>
    </source>
</evidence>
<dbReference type="InterPro" id="IPR010987">
    <property type="entry name" value="Glutathione-S-Trfase_C-like"/>
</dbReference>
<comment type="subcellular location">
    <subcellularLocation>
        <location evidence="1">Cytoplasm</location>
    </subcellularLocation>
</comment>
<dbReference type="Gene3D" id="1.20.1050.10">
    <property type="match status" value="1"/>
</dbReference>
<keyword evidence="8" id="KW-0961">Cell wall biogenesis/degradation</keyword>
<evidence type="ECO:0000256" key="9">
    <source>
        <dbReference type="ARBA" id="ARBA00032186"/>
    </source>
</evidence>
<dbReference type="InterPro" id="IPR004045">
    <property type="entry name" value="Glutathione_S-Trfase_N"/>
</dbReference>
<evidence type="ECO:0000256" key="3">
    <source>
        <dbReference type="ARBA" id="ARBA00012436"/>
    </source>
</evidence>
<dbReference type="InterPro" id="IPR047047">
    <property type="entry name" value="GST_Omega-like_C"/>
</dbReference>
<dbReference type="Proteomes" id="UP000053611">
    <property type="component" value="Unassembled WGS sequence"/>
</dbReference>
<feature type="region of interest" description="Disordered" evidence="17">
    <location>
        <begin position="327"/>
        <end position="349"/>
    </location>
</feature>
<evidence type="ECO:0000256" key="14">
    <source>
        <dbReference type="PIRSR" id="PIRSR015753-1"/>
    </source>
</evidence>
<dbReference type="GO" id="GO:0005737">
    <property type="term" value="C:cytoplasm"/>
    <property type="evidence" value="ECO:0007669"/>
    <property type="project" value="UniProtKB-SubCell"/>
</dbReference>
<feature type="site" description="Lowers pKa of active site Cys" evidence="16">
    <location>
        <position position="259"/>
    </location>
</feature>
<dbReference type="FunFam" id="1.20.1050.10:FF:000038">
    <property type="entry name" value="Glutathione S-transferase omega-like 2"/>
    <property type="match status" value="1"/>
</dbReference>
<dbReference type="PANTHER" id="PTHR32419:SF6">
    <property type="entry name" value="GLUTATHIONE S-TRANSFERASE OMEGA-LIKE 1-RELATED"/>
    <property type="match status" value="1"/>
</dbReference>
<dbReference type="EC" id="1.8.5.1" evidence="3"/>
<evidence type="ECO:0000256" key="6">
    <source>
        <dbReference type="ARBA" id="ARBA00022679"/>
    </source>
</evidence>
<dbReference type="RefSeq" id="XP_018275551.1">
    <property type="nucleotide sequence ID" value="XM_018425606.1"/>
</dbReference>
<feature type="domain" description="GST C-terminal" evidence="18">
    <location>
        <begin position="177"/>
        <end position="314"/>
    </location>
</feature>
<protein>
    <recommendedName>
        <fullName evidence="13">Glutathione S-transferase omega-like 2</fullName>
        <ecNumber evidence="3">1.8.5.1</ecNumber>
        <ecNumber evidence="4">2.5.1.18</ecNumber>
    </recommendedName>
    <alternativeName>
        <fullName evidence="9">Glutathione-dependent dehydroascorbate reductase</fullName>
    </alternativeName>
</protein>
<feature type="active site" description="Nucleophile" evidence="14">
    <location>
        <position position="47"/>
    </location>
</feature>
<comment type="similarity">
    <text evidence="2">Belongs to the GST superfamily. Omega family.</text>
</comment>
<dbReference type="Pfam" id="PF13410">
    <property type="entry name" value="GST_C_2"/>
    <property type="match status" value="1"/>
</dbReference>
<feature type="binding site" evidence="15">
    <location>
        <begin position="131"/>
        <end position="134"/>
    </location>
    <ligand>
        <name>glutathione</name>
        <dbReference type="ChEBI" id="CHEBI:57925"/>
    </ligand>
</feature>
<keyword evidence="7" id="KW-0560">Oxidoreductase</keyword>
<gene>
    <name evidence="19" type="ORF">CC85DRAFT_305401</name>
</gene>
<evidence type="ECO:0000256" key="2">
    <source>
        <dbReference type="ARBA" id="ARBA00011067"/>
    </source>
</evidence>
<comment type="catalytic activity">
    <reaction evidence="10">
        <text>RX + glutathione = an S-substituted glutathione + a halide anion + H(+)</text>
        <dbReference type="Rhea" id="RHEA:16437"/>
        <dbReference type="ChEBI" id="CHEBI:15378"/>
        <dbReference type="ChEBI" id="CHEBI:16042"/>
        <dbReference type="ChEBI" id="CHEBI:17792"/>
        <dbReference type="ChEBI" id="CHEBI:57925"/>
        <dbReference type="ChEBI" id="CHEBI:90779"/>
        <dbReference type="EC" id="2.5.1.18"/>
    </reaction>
</comment>
<dbReference type="STRING" id="879819.A0A0J0XD98"/>
<name>A0A0J0XD98_9TREE</name>
<dbReference type="InterPro" id="IPR036282">
    <property type="entry name" value="Glutathione-S-Trfase_C_sf"/>
</dbReference>
<comment type="function">
    <text evidence="12">Active as '1-Cys' thiol transferase against beta-hydroxyethyl disulfide (HED), as dehydroascorbate reductase and as dimethylarsinic acid reductase, while not active against the standard GST substrate 1-chloro-2,4-dinitrobenzene (CDNB). May be involved in cell wall organization and biogenesis.</text>
</comment>
<dbReference type="Pfam" id="PF13409">
    <property type="entry name" value="GST_N_2"/>
    <property type="match status" value="1"/>
</dbReference>
<dbReference type="EMBL" id="KQ087272">
    <property type="protein sequence ID" value="KLT39060.1"/>
    <property type="molecule type" value="Genomic_DNA"/>
</dbReference>
<evidence type="ECO:0000256" key="5">
    <source>
        <dbReference type="ARBA" id="ARBA00022490"/>
    </source>
</evidence>
<feature type="binding site" evidence="15">
    <location>
        <begin position="149"/>
        <end position="150"/>
    </location>
    <ligand>
        <name>glutathione</name>
        <dbReference type="ChEBI" id="CHEBI:57925"/>
    </ligand>
</feature>
<dbReference type="PANTHER" id="PTHR32419">
    <property type="entry name" value="GLUTATHIONYL-HYDROQUINONE REDUCTASE"/>
    <property type="match status" value="1"/>
</dbReference>
<accession>A0A0J0XD98</accession>
<evidence type="ECO:0000256" key="4">
    <source>
        <dbReference type="ARBA" id="ARBA00012452"/>
    </source>
</evidence>